<evidence type="ECO:0000313" key="1">
    <source>
        <dbReference type="EMBL" id="KAF4448449.1"/>
    </source>
</evidence>
<dbReference type="AlphaFoldDB" id="A0A8H4KG16"/>
<sequence>MFTRVREEVQGLTEERLKYRFCWARNDLAKGYPPNPRHRAANFSTYDEGGNVVDAKQALADCITNNFAASLASDNQSYDPMDEAALRGKKKNLPPPKWPTRAELKAFADILMQHVR</sequence>
<dbReference type="Proteomes" id="UP000605986">
    <property type="component" value="Unassembled WGS sequence"/>
</dbReference>
<reference evidence="1" key="1">
    <citation type="submission" date="2020-01" db="EMBL/GenBank/DDBJ databases">
        <title>Identification and distribution of gene clusters putatively required for synthesis of sphingolipid metabolism inhibitors in phylogenetically diverse species of the filamentous fungus Fusarium.</title>
        <authorList>
            <person name="Kim H.-S."/>
            <person name="Busman M."/>
            <person name="Brown D.W."/>
            <person name="Divon H."/>
            <person name="Uhlig S."/>
            <person name="Proctor R.H."/>
        </authorList>
    </citation>
    <scope>NUCLEOTIDE SEQUENCE</scope>
    <source>
        <strain evidence="1">NRRL 53441</strain>
    </source>
</reference>
<organism evidence="1 2">
    <name type="scientific">Fusarium austroafricanum</name>
    <dbReference type="NCBI Taxonomy" id="2364996"/>
    <lineage>
        <taxon>Eukaryota</taxon>
        <taxon>Fungi</taxon>
        <taxon>Dikarya</taxon>
        <taxon>Ascomycota</taxon>
        <taxon>Pezizomycotina</taxon>
        <taxon>Sordariomycetes</taxon>
        <taxon>Hypocreomycetidae</taxon>
        <taxon>Hypocreales</taxon>
        <taxon>Nectriaceae</taxon>
        <taxon>Fusarium</taxon>
        <taxon>Fusarium concolor species complex</taxon>
    </lineage>
</organism>
<dbReference type="EMBL" id="JAADJG010000339">
    <property type="protein sequence ID" value="KAF4448449.1"/>
    <property type="molecule type" value="Genomic_DNA"/>
</dbReference>
<gene>
    <name evidence="1" type="ORF">F53441_8145</name>
</gene>
<accession>A0A8H4KG16</accession>
<proteinExistence type="predicted"/>
<protein>
    <submittedName>
        <fullName evidence="1">Uncharacterized protein</fullName>
    </submittedName>
</protein>
<keyword evidence="2" id="KW-1185">Reference proteome</keyword>
<comment type="caution">
    <text evidence="1">The sequence shown here is derived from an EMBL/GenBank/DDBJ whole genome shotgun (WGS) entry which is preliminary data.</text>
</comment>
<name>A0A8H4KG16_9HYPO</name>
<evidence type="ECO:0000313" key="2">
    <source>
        <dbReference type="Proteomes" id="UP000605986"/>
    </source>
</evidence>